<sequence length="279" mass="31611">MPELPEVETIKRKLTLDIIGKTISEIEILSPKNFIGNKKDVIGNKIIKVNRYGKVLVFGLINKKFLNIHFKLSGQMLFSKNANKAVFKNTIPFTKGKTMPANTTRVIIRFTDNSGLFFNDLRKFGWIKVSDQPLIPKGIDVLSKEFTLKKLVQLISTSSRPIKLFLMDQDKITGIGNIYANDSLFLAKIHPLRKSKTLTEEEIKNLYKAISKVINEGLKDQGSSGADEAFILPDGSKGQHQRHFLVYQREGKPCINCKITIKRIKHSGRSSFFCPKCQK</sequence>
<evidence type="ECO:0000256" key="14">
    <source>
        <dbReference type="ARBA" id="ARBA00023295"/>
    </source>
</evidence>
<dbReference type="PROSITE" id="PS01242">
    <property type="entry name" value="ZF_FPG_1"/>
    <property type="match status" value="1"/>
</dbReference>
<accession>A0A2H0KLI9</accession>
<dbReference type="NCBIfam" id="NF002211">
    <property type="entry name" value="PRK01103.1"/>
    <property type="match status" value="1"/>
</dbReference>
<dbReference type="InterPro" id="IPR010663">
    <property type="entry name" value="Znf_FPG/IleRS"/>
</dbReference>
<dbReference type="PROSITE" id="PS51066">
    <property type="entry name" value="ZF_FPG_2"/>
    <property type="match status" value="1"/>
</dbReference>
<dbReference type="InterPro" id="IPR015886">
    <property type="entry name" value="H2TH_FPG"/>
</dbReference>
<dbReference type="Pfam" id="PF01149">
    <property type="entry name" value="Fapy_DNA_glyco"/>
    <property type="match status" value="1"/>
</dbReference>
<dbReference type="SUPFAM" id="SSF46946">
    <property type="entry name" value="S13-like H2TH domain"/>
    <property type="match status" value="1"/>
</dbReference>
<evidence type="ECO:0000259" key="17">
    <source>
        <dbReference type="PROSITE" id="PS51066"/>
    </source>
</evidence>
<name>A0A2H0KLI9_9BACT</name>
<dbReference type="NCBIfam" id="TIGR00577">
    <property type="entry name" value="fpg"/>
    <property type="match status" value="1"/>
</dbReference>
<dbReference type="PANTHER" id="PTHR22993">
    <property type="entry name" value="FORMAMIDOPYRIMIDINE-DNA GLYCOSYLASE"/>
    <property type="match status" value="1"/>
</dbReference>
<evidence type="ECO:0008006" key="21">
    <source>
        <dbReference type="Google" id="ProtNLM"/>
    </source>
</evidence>
<evidence type="ECO:0000259" key="18">
    <source>
        <dbReference type="PROSITE" id="PS51068"/>
    </source>
</evidence>
<dbReference type="SUPFAM" id="SSF57716">
    <property type="entry name" value="Glucocorticoid receptor-like (DNA-binding domain)"/>
    <property type="match status" value="1"/>
</dbReference>
<evidence type="ECO:0000256" key="5">
    <source>
        <dbReference type="ARBA" id="ARBA00022723"/>
    </source>
</evidence>
<feature type="domain" description="Formamidopyrimidine-DNA glycosylase catalytic" evidence="18">
    <location>
        <begin position="2"/>
        <end position="125"/>
    </location>
</feature>
<evidence type="ECO:0000256" key="7">
    <source>
        <dbReference type="ARBA" id="ARBA00022771"/>
    </source>
</evidence>
<organism evidence="19 20">
    <name type="scientific">Candidatus Roizmanbacteria bacterium CG11_big_fil_rev_8_21_14_0_20_35_14</name>
    <dbReference type="NCBI Taxonomy" id="1974855"/>
    <lineage>
        <taxon>Bacteria</taxon>
        <taxon>Candidatus Roizmaniibacteriota</taxon>
    </lineage>
</organism>
<keyword evidence="8" id="KW-0378">Hydrolase</keyword>
<dbReference type="SMART" id="SM00898">
    <property type="entry name" value="Fapy_DNA_glyco"/>
    <property type="match status" value="1"/>
</dbReference>
<gene>
    <name evidence="19" type="ORF">COV86_04670</name>
</gene>
<dbReference type="InterPro" id="IPR012319">
    <property type="entry name" value="FPG_cat"/>
</dbReference>
<dbReference type="GO" id="GO:0034039">
    <property type="term" value="F:8-oxo-7,8-dihydroguanine DNA N-glycosylase activity"/>
    <property type="evidence" value="ECO:0007669"/>
    <property type="project" value="TreeGrafter"/>
</dbReference>
<comment type="catalytic activity">
    <reaction evidence="15">
        <text>2'-deoxyribonucleotide-(2'-deoxyribose 5'-phosphate)-2'-deoxyribonucleotide-DNA = a 3'-end 2'-deoxyribonucleotide-(2,3-dehydro-2,3-deoxyribose 5'-phosphate)-DNA + a 5'-end 5'-phospho-2'-deoxyribonucleoside-DNA + H(+)</text>
        <dbReference type="Rhea" id="RHEA:66592"/>
        <dbReference type="Rhea" id="RHEA-COMP:13180"/>
        <dbReference type="Rhea" id="RHEA-COMP:16897"/>
        <dbReference type="Rhea" id="RHEA-COMP:17067"/>
        <dbReference type="ChEBI" id="CHEBI:15378"/>
        <dbReference type="ChEBI" id="CHEBI:136412"/>
        <dbReference type="ChEBI" id="CHEBI:157695"/>
        <dbReference type="ChEBI" id="CHEBI:167181"/>
        <dbReference type="EC" id="4.2.99.18"/>
    </reaction>
</comment>
<dbReference type="GO" id="GO:0008270">
    <property type="term" value="F:zinc ion binding"/>
    <property type="evidence" value="ECO:0007669"/>
    <property type="project" value="UniProtKB-KW"/>
</dbReference>
<reference evidence="19 20" key="1">
    <citation type="submission" date="2017-09" db="EMBL/GenBank/DDBJ databases">
        <title>Depth-based differentiation of microbial function through sediment-hosted aquifers and enrichment of novel symbionts in the deep terrestrial subsurface.</title>
        <authorList>
            <person name="Probst A.J."/>
            <person name="Ladd B."/>
            <person name="Jarett J.K."/>
            <person name="Geller-Mcgrath D.E."/>
            <person name="Sieber C.M."/>
            <person name="Emerson J.B."/>
            <person name="Anantharaman K."/>
            <person name="Thomas B.C."/>
            <person name="Malmstrom R."/>
            <person name="Stieglmeier M."/>
            <person name="Klingl A."/>
            <person name="Woyke T."/>
            <person name="Ryan C.M."/>
            <person name="Banfield J.F."/>
        </authorList>
    </citation>
    <scope>NUCLEOTIDE SEQUENCE [LARGE SCALE GENOMIC DNA]</scope>
    <source>
        <strain evidence="19">CG11_big_fil_rev_8_21_14_0_20_35_14</strain>
    </source>
</reference>
<dbReference type="InterPro" id="IPR015887">
    <property type="entry name" value="DNA_glyclase_Znf_dom_DNA_BS"/>
</dbReference>
<dbReference type="AlphaFoldDB" id="A0A2H0KLI9"/>
<proteinExistence type="inferred from homology"/>
<keyword evidence="10" id="KW-0238">DNA-binding</keyword>
<evidence type="ECO:0000313" key="20">
    <source>
        <dbReference type="Proteomes" id="UP000229570"/>
    </source>
</evidence>
<evidence type="ECO:0000256" key="16">
    <source>
        <dbReference type="PROSITE-ProRule" id="PRU00391"/>
    </source>
</evidence>
<dbReference type="SUPFAM" id="SSF81624">
    <property type="entry name" value="N-terminal domain of MutM-like DNA repair proteins"/>
    <property type="match status" value="1"/>
</dbReference>
<keyword evidence="6" id="KW-0227">DNA damage</keyword>
<dbReference type="Proteomes" id="UP000229570">
    <property type="component" value="Unassembled WGS sequence"/>
</dbReference>
<evidence type="ECO:0000256" key="9">
    <source>
        <dbReference type="ARBA" id="ARBA00022833"/>
    </source>
</evidence>
<dbReference type="InterPro" id="IPR035937">
    <property type="entry name" value="FPG_N"/>
</dbReference>
<evidence type="ECO:0000256" key="4">
    <source>
        <dbReference type="ARBA" id="ARBA00011245"/>
    </source>
</evidence>
<comment type="catalytic activity">
    <reaction evidence="1">
        <text>Hydrolysis of DNA containing ring-opened 7-methylguanine residues, releasing 2,6-diamino-4-hydroxy-5-(N-methyl)formamidopyrimidine.</text>
        <dbReference type="EC" id="3.2.2.23"/>
    </reaction>
</comment>
<dbReference type="PROSITE" id="PS51068">
    <property type="entry name" value="FPG_CAT"/>
    <property type="match status" value="1"/>
</dbReference>
<dbReference type="InterPro" id="IPR020629">
    <property type="entry name" value="FPG_Glyclase"/>
</dbReference>
<evidence type="ECO:0000256" key="3">
    <source>
        <dbReference type="ARBA" id="ARBA00009409"/>
    </source>
</evidence>
<dbReference type="Pfam" id="PF06827">
    <property type="entry name" value="zf-FPG_IleRS"/>
    <property type="match status" value="1"/>
</dbReference>
<evidence type="ECO:0000313" key="19">
    <source>
        <dbReference type="EMBL" id="PIQ72127.1"/>
    </source>
</evidence>
<feature type="domain" description="FPG-type" evidence="17">
    <location>
        <begin position="245"/>
        <end position="279"/>
    </location>
</feature>
<keyword evidence="12" id="KW-0456">Lyase</keyword>
<dbReference type="EMBL" id="PCVL01000073">
    <property type="protein sequence ID" value="PIQ72127.1"/>
    <property type="molecule type" value="Genomic_DNA"/>
</dbReference>
<dbReference type="FunFam" id="1.10.8.50:FF:000003">
    <property type="entry name" value="Formamidopyrimidine-DNA glycosylase"/>
    <property type="match status" value="1"/>
</dbReference>
<keyword evidence="13" id="KW-0511">Multifunctional enzyme</keyword>
<comment type="cofactor">
    <cofactor evidence="2">
        <name>Zn(2+)</name>
        <dbReference type="ChEBI" id="CHEBI:29105"/>
    </cofactor>
</comment>
<evidence type="ECO:0000256" key="10">
    <source>
        <dbReference type="ARBA" id="ARBA00023125"/>
    </source>
</evidence>
<keyword evidence="9" id="KW-0862">Zinc</keyword>
<dbReference type="GO" id="GO:0140078">
    <property type="term" value="F:class I DNA-(apurinic or apyrimidinic site) endonuclease activity"/>
    <property type="evidence" value="ECO:0007669"/>
    <property type="project" value="UniProtKB-EC"/>
</dbReference>
<keyword evidence="14" id="KW-0326">Glycosidase</keyword>
<comment type="caution">
    <text evidence="19">The sequence shown here is derived from an EMBL/GenBank/DDBJ whole genome shotgun (WGS) entry which is preliminary data.</text>
</comment>
<comment type="similarity">
    <text evidence="3">Belongs to the FPG family.</text>
</comment>
<evidence type="ECO:0000256" key="1">
    <source>
        <dbReference type="ARBA" id="ARBA00001668"/>
    </source>
</evidence>
<dbReference type="Pfam" id="PF06831">
    <property type="entry name" value="H2TH"/>
    <property type="match status" value="1"/>
</dbReference>
<protein>
    <recommendedName>
        <fullName evidence="21">DNA-formamidopyrimidine glycosylase</fullName>
    </recommendedName>
</protein>
<dbReference type="GO" id="GO:0006284">
    <property type="term" value="P:base-excision repair"/>
    <property type="evidence" value="ECO:0007669"/>
    <property type="project" value="InterPro"/>
</dbReference>
<evidence type="ECO:0000256" key="15">
    <source>
        <dbReference type="ARBA" id="ARBA00044632"/>
    </source>
</evidence>
<dbReference type="Gene3D" id="1.10.8.50">
    <property type="match status" value="1"/>
</dbReference>
<dbReference type="GO" id="GO:0003684">
    <property type="term" value="F:damaged DNA binding"/>
    <property type="evidence" value="ECO:0007669"/>
    <property type="project" value="InterPro"/>
</dbReference>
<evidence type="ECO:0000256" key="6">
    <source>
        <dbReference type="ARBA" id="ARBA00022763"/>
    </source>
</evidence>
<dbReference type="SMART" id="SM01232">
    <property type="entry name" value="H2TH"/>
    <property type="match status" value="1"/>
</dbReference>
<dbReference type="Gene3D" id="3.20.190.10">
    <property type="entry name" value="MutM-like, N-terminal"/>
    <property type="match status" value="1"/>
</dbReference>
<dbReference type="CDD" id="cd08966">
    <property type="entry name" value="EcFpg-like_N"/>
    <property type="match status" value="1"/>
</dbReference>
<evidence type="ECO:0000256" key="8">
    <source>
        <dbReference type="ARBA" id="ARBA00022801"/>
    </source>
</evidence>
<dbReference type="InterPro" id="IPR000214">
    <property type="entry name" value="Znf_DNA_glyclase/AP_lyase"/>
</dbReference>
<evidence type="ECO:0000256" key="2">
    <source>
        <dbReference type="ARBA" id="ARBA00001947"/>
    </source>
</evidence>
<evidence type="ECO:0000256" key="12">
    <source>
        <dbReference type="ARBA" id="ARBA00023239"/>
    </source>
</evidence>
<keyword evidence="5" id="KW-0479">Metal-binding</keyword>
<keyword evidence="11" id="KW-0234">DNA repair</keyword>
<keyword evidence="7 16" id="KW-0863">Zinc-finger</keyword>
<evidence type="ECO:0000256" key="11">
    <source>
        <dbReference type="ARBA" id="ARBA00023204"/>
    </source>
</evidence>
<dbReference type="InterPro" id="IPR010979">
    <property type="entry name" value="Ribosomal_uS13-like_H2TH"/>
</dbReference>
<evidence type="ECO:0000256" key="13">
    <source>
        <dbReference type="ARBA" id="ARBA00023268"/>
    </source>
</evidence>
<comment type="subunit">
    <text evidence="4">Monomer.</text>
</comment>
<dbReference type="PANTHER" id="PTHR22993:SF9">
    <property type="entry name" value="FORMAMIDOPYRIMIDINE-DNA GLYCOSYLASE"/>
    <property type="match status" value="1"/>
</dbReference>